<keyword evidence="2" id="KW-1185">Reference proteome</keyword>
<reference evidence="1 2" key="1">
    <citation type="submission" date="2023-12" db="EMBL/GenBank/DDBJ databases">
        <authorList>
            <person name="Menendez E."/>
            <person name="Kaur S."/>
            <person name="Flores-Felix J.D."/>
            <person name="diCenzo G.C."/>
            <person name="Peix A."/>
            <person name="Velazquez E."/>
        </authorList>
    </citation>
    <scope>NUCLEOTIDE SEQUENCE [LARGE SCALE GENOMIC DNA]</scope>
    <source>
        <strain evidence="1 2">CIP 108029</strain>
        <plasmid evidence="1 2">pRinCIP108029a</plasmid>
    </source>
</reference>
<protein>
    <submittedName>
        <fullName evidence="1">Uncharacterized protein</fullName>
    </submittedName>
</protein>
<accession>A0ABZ1DMP3</accession>
<dbReference type="EMBL" id="CP140639">
    <property type="protein sequence ID" value="WRW37510.1"/>
    <property type="molecule type" value="Genomic_DNA"/>
</dbReference>
<dbReference type="RefSeq" id="WP_193446699.1">
    <property type="nucleotide sequence ID" value="NZ_BSOQ01000060.1"/>
</dbReference>
<organism evidence="1 2">
    <name type="scientific">Rhizobium indigoferae</name>
    <dbReference type="NCBI Taxonomy" id="158891"/>
    <lineage>
        <taxon>Bacteria</taxon>
        <taxon>Pseudomonadati</taxon>
        <taxon>Pseudomonadota</taxon>
        <taxon>Alphaproteobacteria</taxon>
        <taxon>Hyphomicrobiales</taxon>
        <taxon>Rhizobiaceae</taxon>
        <taxon>Rhizobium/Agrobacterium group</taxon>
        <taxon>Rhizobium</taxon>
    </lineage>
</organism>
<evidence type="ECO:0000313" key="1">
    <source>
        <dbReference type="EMBL" id="WRW37510.1"/>
    </source>
</evidence>
<name>A0ABZ1DMP3_9HYPH</name>
<proteinExistence type="predicted"/>
<dbReference type="SUPFAM" id="SSF53146">
    <property type="entry name" value="Nitrogenase accessory factor-like"/>
    <property type="match status" value="1"/>
</dbReference>
<dbReference type="Gene3D" id="3.30.420.130">
    <property type="entry name" value="Dinitrogenase iron-molybdenum cofactor biosynthesis domain"/>
    <property type="match status" value="1"/>
</dbReference>
<geneLocation type="plasmid" evidence="1 2">
    <name>pRinCIP108029a</name>
</geneLocation>
<sequence>MRSIRRLSLFNGRLHQQLPKRQVGALRIAISTQAMKGLKAQFESAKRLAIYDAIRDAWTFVQAAGLEDISDEIGRHRREGEDCTGAKIAALDSCQLAFCLAMGAPSAVTFVIGRTR</sequence>
<keyword evidence="1" id="KW-0614">Plasmid</keyword>
<gene>
    <name evidence="1" type="ORF">U5G49_007085</name>
</gene>
<evidence type="ECO:0000313" key="2">
    <source>
        <dbReference type="Proteomes" id="UP001322785"/>
    </source>
</evidence>
<dbReference type="InterPro" id="IPR036105">
    <property type="entry name" value="DiNase_FeMo-co_biosyn_sf"/>
</dbReference>
<dbReference type="Proteomes" id="UP001322785">
    <property type="component" value="Plasmid pRinCIP108029a"/>
</dbReference>